<reference evidence="2 3" key="1">
    <citation type="journal article" date="2015" name="Genome Biol. Evol.">
        <title>Comparative Genomics of a Bacterivorous Green Alga Reveals Evolutionary Causalities and Consequences of Phago-Mixotrophic Mode of Nutrition.</title>
        <authorList>
            <person name="Burns J.A."/>
            <person name="Paasch A."/>
            <person name="Narechania A."/>
            <person name="Kim E."/>
        </authorList>
    </citation>
    <scope>NUCLEOTIDE SEQUENCE [LARGE SCALE GENOMIC DNA]</scope>
    <source>
        <strain evidence="2 3">PLY_AMNH</strain>
    </source>
</reference>
<sequence length="255" mass="27191">MESSRRRSAGSRDPPQPGEARLGGPFRLRSSRKSKRTHFQMGGPAGNLHSSGVSATSVEDDRNTAEIIGKNRDDDSVQKSRVPPTQSKTADRLYQRQKVRAAMTLKASADAREAALKALEVQVGSGESCRVWPFGWYVERPVDSQQQIQAGRGLHLYLNITCGFQDQGRISASSTPPNTTNMVYLGLRGGGGVVVLLHKLAGGELHADGMLSETVFKELAAGKDGGLTAALLAAGIQACIAEEKDIPAGVTPNQL</sequence>
<feature type="compositionally biased region" description="Basic residues" evidence="1">
    <location>
        <begin position="29"/>
        <end position="38"/>
    </location>
</feature>
<evidence type="ECO:0000313" key="3">
    <source>
        <dbReference type="Proteomes" id="UP001190700"/>
    </source>
</evidence>
<accession>A0AAE0KU92</accession>
<protein>
    <submittedName>
        <fullName evidence="2">Uncharacterized protein</fullName>
    </submittedName>
</protein>
<dbReference type="EMBL" id="LGRX02017515">
    <property type="protein sequence ID" value="KAK3260674.1"/>
    <property type="molecule type" value="Genomic_DNA"/>
</dbReference>
<comment type="caution">
    <text evidence="2">The sequence shown here is derived from an EMBL/GenBank/DDBJ whole genome shotgun (WGS) entry which is preliminary data.</text>
</comment>
<feature type="compositionally biased region" description="Polar residues" evidence="1">
    <location>
        <begin position="48"/>
        <end position="57"/>
    </location>
</feature>
<evidence type="ECO:0000313" key="2">
    <source>
        <dbReference type="EMBL" id="KAK3260674.1"/>
    </source>
</evidence>
<organism evidence="2 3">
    <name type="scientific">Cymbomonas tetramitiformis</name>
    <dbReference type="NCBI Taxonomy" id="36881"/>
    <lineage>
        <taxon>Eukaryota</taxon>
        <taxon>Viridiplantae</taxon>
        <taxon>Chlorophyta</taxon>
        <taxon>Pyramimonadophyceae</taxon>
        <taxon>Pyramimonadales</taxon>
        <taxon>Pyramimonadaceae</taxon>
        <taxon>Cymbomonas</taxon>
    </lineage>
</organism>
<name>A0AAE0KU92_9CHLO</name>
<keyword evidence="3" id="KW-1185">Reference proteome</keyword>
<gene>
    <name evidence="2" type="ORF">CYMTET_30380</name>
</gene>
<evidence type="ECO:0000256" key="1">
    <source>
        <dbReference type="SAM" id="MobiDB-lite"/>
    </source>
</evidence>
<feature type="compositionally biased region" description="Basic and acidic residues" evidence="1">
    <location>
        <begin position="59"/>
        <end position="78"/>
    </location>
</feature>
<proteinExistence type="predicted"/>
<dbReference type="AlphaFoldDB" id="A0AAE0KU92"/>
<dbReference type="Proteomes" id="UP001190700">
    <property type="component" value="Unassembled WGS sequence"/>
</dbReference>
<feature type="region of interest" description="Disordered" evidence="1">
    <location>
        <begin position="1"/>
        <end position="91"/>
    </location>
</feature>